<name>A0A512NN67_9HYPH</name>
<feature type="domain" description="ABM" evidence="1">
    <location>
        <begin position="1"/>
        <end position="72"/>
    </location>
</feature>
<evidence type="ECO:0000313" key="3">
    <source>
        <dbReference type="Proteomes" id="UP000321058"/>
    </source>
</evidence>
<dbReference type="RefSeq" id="WP_147155744.1">
    <property type="nucleotide sequence ID" value="NZ_BKAJ01000161.1"/>
</dbReference>
<keyword evidence="3" id="KW-1185">Reference proteome</keyword>
<dbReference type="PANTHER" id="PTHR37811">
    <property type="entry name" value="BLL5343 PROTEIN"/>
    <property type="match status" value="1"/>
</dbReference>
<dbReference type="InterPro" id="IPR011008">
    <property type="entry name" value="Dimeric_a/b-barrel"/>
</dbReference>
<dbReference type="SUPFAM" id="SSF54909">
    <property type="entry name" value="Dimeric alpha+beta barrel"/>
    <property type="match status" value="1"/>
</dbReference>
<protein>
    <recommendedName>
        <fullName evidence="1">ABM domain-containing protein</fullName>
    </recommendedName>
</protein>
<dbReference type="AlphaFoldDB" id="A0A512NN67"/>
<dbReference type="InterPro" id="IPR052936">
    <property type="entry name" value="Jasmonate_Hydroxylase-like"/>
</dbReference>
<dbReference type="Gene3D" id="3.30.70.100">
    <property type="match status" value="1"/>
</dbReference>
<dbReference type="Proteomes" id="UP000321058">
    <property type="component" value="Unassembled WGS sequence"/>
</dbReference>
<comment type="caution">
    <text evidence="2">The sequence shown here is derived from an EMBL/GenBank/DDBJ whole genome shotgun (WGS) entry which is preliminary data.</text>
</comment>
<evidence type="ECO:0000313" key="2">
    <source>
        <dbReference type="EMBL" id="GEP60395.1"/>
    </source>
</evidence>
<organism evidence="2 3">
    <name type="scientific">Reyranella soli</name>
    <dbReference type="NCBI Taxonomy" id="1230389"/>
    <lineage>
        <taxon>Bacteria</taxon>
        <taxon>Pseudomonadati</taxon>
        <taxon>Pseudomonadota</taxon>
        <taxon>Alphaproteobacteria</taxon>
        <taxon>Hyphomicrobiales</taxon>
        <taxon>Reyranellaceae</taxon>
        <taxon>Reyranella</taxon>
    </lineage>
</organism>
<accession>A0A512NN67</accession>
<evidence type="ECO:0000259" key="1">
    <source>
        <dbReference type="Pfam" id="PF03992"/>
    </source>
</evidence>
<dbReference type="EMBL" id="BKAJ01000161">
    <property type="protein sequence ID" value="GEP60395.1"/>
    <property type="molecule type" value="Genomic_DNA"/>
</dbReference>
<proteinExistence type="predicted"/>
<dbReference type="Pfam" id="PF03992">
    <property type="entry name" value="ABM"/>
    <property type="match status" value="1"/>
</dbReference>
<dbReference type="OrthoDB" id="9797060at2"/>
<dbReference type="InterPro" id="IPR007138">
    <property type="entry name" value="ABM_dom"/>
</dbReference>
<sequence>MFSVLFEVQPKPEKWDEYLGSAKMLRPELEQIDGFVDNIRYKSMQRKGWILSLSNWRDEKAVVRWRTTQNHHLVQQMGRDDILETYHLRVGEIFADNQLPAGLKLLNQRNDETEIGEGTMITIITATRPSGHPSNITACSQFLGLDIYSGDALVDWDLCDAVLTPGDMCLQLVWKDCGAVKYFEDGERMLLPETHRIRHVRVIRDYTMLDRREAPQYYPAVSRAADPHQH</sequence>
<gene>
    <name evidence="2" type="ORF">RSO01_75610</name>
</gene>
<reference evidence="2 3" key="1">
    <citation type="submission" date="2019-07" db="EMBL/GenBank/DDBJ databases">
        <title>Whole genome shotgun sequence of Reyranella soli NBRC 108950.</title>
        <authorList>
            <person name="Hosoyama A."/>
            <person name="Uohara A."/>
            <person name="Ohji S."/>
            <person name="Ichikawa N."/>
        </authorList>
    </citation>
    <scope>NUCLEOTIDE SEQUENCE [LARGE SCALE GENOMIC DNA]</scope>
    <source>
        <strain evidence="2 3">NBRC 108950</strain>
    </source>
</reference>
<dbReference type="PANTHER" id="PTHR37811:SF2">
    <property type="entry name" value="ABM DOMAIN-CONTAINING PROTEIN"/>
    <property type="match status" value="1"/>
</dbReference>